<dbReference type="InterPro" id="IPR047794">
    <property type="entry name" value="C45_proenzyme-like"/>
</dbReference>
<dbReference type="Gene3D" id="3.60.60.10">
    <property type="entry name" value="Penicillin V Acylase, Chain A"/>
    <property type="match status" value="1"/>
</dbReference>
<dbReference type="Pfam" id="PF03417">
    <property type="entry name" value="AAT"/>
    <property type="match status" value="1"/>
</dbReference>
<proteinExistence type="predicted"/>
<dbReference type="InterPro" id="IPR047801">
    <property type="entry name" value="Peptidase_C45"/>
</dbReference>
<dbReference type="PANTHER" id="PTHR34180:SF1">
    <property type="entry name" value="BETA-ALANYL-DOPAMINE_CARCININE HYDROLASE"/>
    <property type="match status" value="1"/>
</dbReference>
<evidence type="ECO:0000313" key="2">
    <source>
        <dbReference type="EMBL" id="OGG14897.1"/>
    </source>
</evidence>
<name>A0A1F5ZS13_9BACT</name>
<dbReference type="AlphaFoldDB" id="A0A1F5ZS13"/>
<dbReference type="InterPro" id="IPR005079">
    <property type="entry name" value="Peptidase_C45_hydrolase"/>
</dbReference>
<comment type="caution">
    <text evidence="2">The sequence shown here is derived from an EMBL/GenBank/DDBJ whole genome shotgun (WGS) entry which is preliminary data.</text>
</comment>
<evidence type="ECO:0000259" key="1">
    <source>
        <dbReference type="Pfam" id="PF03417"/>
    </source>
</evidence>
<evidence type="ECO:0000313" key="3">
    <source>
        <dbReference type="Proteomes" id="UP000177416"/>
    </source>
</evidence>
<dbReference type="PANTHER" id="PTHR34180">
    <property type="entry name" value="PEPTIDASE C45"/>
    <property type="match status" value="1"/>
</dbReference>
<reference evidence="2 3" key="1">
    <citation type="journal article" date="2016" name="Nat. Commun.">
        <title>Thousands of microbial genomes shed light on interconnected biogeochemical processes in an aquifer system.</title>
        <authorList>
            <person name="Anantharaman K."/>
            <person name="Brown C.T."/>
            <person name="Hug L.A."/>
            <person name="Sharon I."/>
            <person name="Castelle C.J."/>
            <person name="Probst A.J."/>
            <person name="Thomas B.C."/>
            <person name="Singh A."/>
            <person name="Wilkins M.J."/>
            <person name="Karaoz U."/>
            <person name="Brodie E.L."/>
            <person name="Williams K.H."/>
            <person name="Hubbard S.S."/>
            <person name="Banfield J.F."/>
        </authorList>
    </citation>
    <scope>NUCLEOTIDE SEQUENCE [LARGE SCALE GENOMIC DNA]</scope>
</reference>
<dbReference type="Gene3D" id="1.10.10.2120">
    <property type="match status" value="1"/>
</dbReference>
<gene>
    <name evidence="2" type="ORF">A2875_02970</name>
</gene>
<dbReference type="NCBIfam" id="NF040521">
    <property type="entry name" value="C45_proenzyme"/>
    <property type="match status" value="1"/>
</dbReference>
<organism evidence="2 3">
    <name type="scientific">Candidatus Gottesmanbacteria bacterium RIFCSPHIGHO2_01_FULL_46_14</name>
    <dbReference type="NCBI Taxonomy" id="1798380"/>
    <lineage>
        <taxon>Bacteria</taxon>
        <taxon>Candidatus Gottesmaniibacteriota</taxon>
    </lineage>
</organism>
<feature type="domain" description="Peptidase C45 hydrolase" evidence="1">
    <location>
        <begin position="111"/>
        <end position="317"/>
    </location>
</feature>
<accession>A0A1F5ZS13</accession>
<dbReference type="Proteomes" id="UP000177416">
    <property type="component" value="Unassembled WGS sequence"/>
</dbReference>
<dbReference type="EMBL" id="MFJJ01000010">
    <property type="protein sequence ID" value="OGG14897.1"/>
    <property type="molecule type" value="Genomic_DNA"/>
</dbReference>
<sequence length="332" mass="37597">MKRFPIVRAHGSHYEVGVAIGKMMRQPIINLLTREKASLGEKFVYYVDMLPSFIEITKRYFPQYMDEVRGIADGAGVDFQTLFSTNCREVVDYSGSTSTADHCTIVTIPQSNQYIVGHNEDWDAESIEILYIFDAVIDGVHIFGLNYGDSVMGDSISVTSHGLIQAVNDLQHQDAQLGVPKKFIARAILDCKTLEEAEDIMKKVPRAAGFNHVLAQGQRLWNIESSAKEYVIEKVELQKYVHTNHYVTELKRIDKGNQESEKRYAKVKERLSDVNSIKDMKELLSDQTDPRICREGTIGSVIFDMPNKVAHIAYGQPTPQAYVEYSLEHVLE</sequence>
<protein>
    <recommendedName>
        <fullName evidence="1">Peptidase C45 hydrolase domain-containing protein</fullName>
    </recommendedName>
</protein>